<evidence type="ECO:0000313" key="3">
    <source>
        <dbReference type="Proteomes" id="UP000663866"/>
    </source>
</evidence>
<dbReference type="EMBL" id="CAJOBG010032143">
    <property type="protein sequence ID" value="CAF4360300.1"/>
    <property type="molecule type" value="Genomic_DNA"/>
</dbReference>
<feature type="non-terminal residue" evidence="2">
    <location>
        <position position="50"/>
    </location>
</feature>
<feature type="compositionally biased region" description="Pro residues" evidence="1">
    <location>
        <begin position="23"/>
        <end position="32"/>
    </location>
</feature>
<feature type="region of interest" description="Disordered" evidence="1">
    <location>
        <begin position="1"/>
        <end position="50"/>
    </location>
</feature>
<comment type="caution">
    <text evidence="2">The sequence shown here is derived from an EMBL/GenBank/DDBJ whole genome shotgun (WGS) entry which is preliminary data.</text>
</comment>
<name>A0A820LNG9_9BILA</name>
<accession>A0A820LNG9</accession>
<feature type="compositionally biased region" description="Low complexity" evidence="1">
    <location>
        <begin position="33"/>
        <end position="42"/>
    </location>
</feature>
<dbReference type="Proteomes" id="UP000663866">
    <property type="component" value="Unassembled WGS sequence"/>
</dbReference>
<gene>
    <name evidence="2" type="ORF">OVN521_LOCUS33166</name>
</gene>
<reference evidence="2" key="1">
    <citation type="submission" date="2021-02" db="EMBL/GenBank/DDBJ databases">
        <authorList>
            <person name="Nowell W R."/>
        </authorList>
    </citation>
    <scope>NUCLEOTIDE SEQUENCE</scope>
</reference>
<organism evidence="2 3">
    <name type="scientific">Rotaria magnacalcarata</name>
    <dbReference type="NCBI Taxonomy" id="392030"/>
    <lineage>
        <taxon>Eukaryota</taxon>
        <taxon>Metazoa</taxon>
        <taxon>Spiralia</taxon>
        <taxon>Gnathifera</taxon>
        <taxon>Rotifera</taxon>
        <taxon>Eurotatoria</taxon>
        <taxon>Bdelloidea</taxon>
        <taxon>Philodinida</taxon>
        <taxon>Philodinidae</taxon>
        <taxon>Rotaria</taxon>
    </lineage>
</organism>
<keyword evidence="3" id="KW-1185">Reference proteome</keyword>
<evidence type="ECO:0000256" key="1">
    <source>
        <dbReference type="SAM" id="MobiDB-lite"/>
    </source>
</evidence>
<protein>
    <submittedName>
        <fullName evidence="2">Uncharacterized protein</fullName>
    </submittedName>
</protein>
<sequence length="50" mass="5442">MSSIETPTLKIETDTERVVLRPQRPPPPPPPSSAQSEPSSSIEPKRSSSE</sequence>
<dbReference type="AlphaFoldDB" id="A0A820LNG9"/>
<proteinExistence type="predicted"/>
<evidence type="ECO:0000313" key="2">
    <source>
        <dbReference type="EMBL" id="CAF4360300.1"/>
    </source>
</evidence>